<proteinExistence type="inferred from homology"/>
<dbReference type="RefSeq" id="WP_207470935.1">
    <property type="nucleotide sequence ID" value="NZ_JAFNAW010000056.1"/>
</dbReference>
<keyword evidence="4" id="KW-1003">Cell membrane</keyword>
<keyword evidence="8" id="KW-0249">Electron transport</keyword>
<evidence type="ECO:0000256" key="13">
    <source>
        <dbReference type="SAM" id="Phobius"/>
    </source>
</evidence>
<evidence type="ECO:0000256" key="10">
    <source>
        <dbReference type="ARBA" id="ARBA00023004"/>
    </source>
</evidence>
<evidence type="ECO:0000256" key="5">
    <source>
        <dbReference type="ARBA" id="ARBA00022617"/>
    </source>
</evidence>
<evidence type="ECO:0000256" key="1">
    <source>
        <dbReference type="ARBA" id="ARBA00001970"/>
    </source>
</evidence>
<evidence type="ECO:0000256" key="4">
    <source>
        <dbReference type="ARBA" id="ARBA00022475"/>
    </source>
</evidence>
<keyword evidence="3" id="KW-0813">Transport</keyword>
<keyword evidence="11 13" id="KW-0472">Membrane</keyword>
<keyword evidence="6 13" id="KW-0812">Transmembrane</keyword>
<evidence type="ECO:0000313" key="15">
    <source>
        <dbReference type="EMBL" id="MFC3169605.1"/>
    </source>
</evidence>
<keyword evidence="16" id="KW-1185">Reference proteome</keyword>
<feature type="transmembrane region" description="Helical" evidence="13">
    <location>
        <begin position="26"/>
        <end position="48"/>
    </location>
</feature>
<sequence length="191" mass="20980">MRHTHTPATRVPLRDTPQVYGKISRVLHWTMAVLILWQFFGMGLRAIFGRQDWLAPFVGSHAPVGTALFVLVILRGLWALANRRNRPAHDGGMLGKAATAGHALLYALMLTIPGLALLRAWGSDRAFAPFGFQIFSAKSPEVEWTGNLAGALHGELGWFLLAVIAGHVLMVGVHQAMWRDGTLARMAGRRN</sequence>
<protein>
    <submittedName>
        <fullName evidence="15">Cytochrome b</fullName>
    </submittedName>
</protein>
<gene>
    <name evidence="15" type="ORF">ACFOD7_16255</name>
</gene>
<dbReference type="InterPro" id="IPR052168">
    <property type="entry name" value="Cytochrome_b561_oxidase"/>
</dbReference>
<evidence type="ECO:0000259" key="14">
    <source>
        <dbReference type="Pfam" id="PF01292"/>
    </source>
</evidence>
<evidence type="ECO:0000256" key="12">
    <source>
        <dbReference type="ARBA" id="ARBA00037975"/>
    </source>
</evidence>
<feature type="transmembrane region" description="Helical" evidence="13">
    <location>
        <begin position="156"/>
        <end position="177"/>
    </location>
</feature>
<keyword evidence="9 13" id="KW-1133">Transmembrane helix</keyword>
<keyword evidence="7" id="KW-0479">Metal-binding</keyword>
<feature type="transmembrane region" description="Helical" evidence="13">
    <location>
        <begin position="103"/>
        <end position="122"/>
    </location>
</feature>
<comment type="caution">
    <text evidence="15">The sequence shown here is derived from an EMBL/GenBank/DDBJ whole genome shotgun (WGS) entry which is preliminary data.</text>
</comment>
<keyword evidence="5" id="KW-0349">Heme</keyword>
<feature type="transmembrane region" description="Helical" evidence="13">
    <location>
        <begin position="60"/>
        <end position="82"/>
    </location>
</feature>
<reference evidence="16" key="1">
    <citation type="journal article" date="2019" name="Int. J. Syst. Evol. Microbiol.">
        <title>The Global Catalogue of Microorganisms (GCM) 10K type strain sequencing project: providing services to taxonomists for standard genome sequencing and annotation.</title>
        <authorList>
            <consortium name="The Broad Institute Genomics Platform"/>
            <consortium name="The Broad Institute Genome Sequencing Center for Infectious Disease"/>
            <person name="Wu L."/>
            <person name="Ma J."/>
        </authorList>
    </citation>
    <scope>NUCLEOTIDE SEQUENCE [LARGE SCALE GENOMIC DNA]</scope>
    <source>
        <strain evidence="16">KCTC 52239</strain>
    </source>
</reference>
<dbReference type="EMBL" id="JBHRTE010000078">
    <property type="protein sequence ID" value="MFC3169605.1"/>
    <property type="molecule type" value="Genomic_DNA"/>
</dbReference>
<evidence type="ECO:0000256" key="3">
    <source>
        <dbReference type="ARBA" id="ARBA00022448"/>
    </source>
</evidence>
<feature type="domain" description="Cytochrome b561 bacterial/Ni-hydrogenase" evidence="14">
    <location>
        <begin position="19"/>
        <end position="187"/>
    </location>
</feature>
<evidence type="ECO:0000313" key="16">
    <source>
        <dbReference type="Proteomes" id="UP001595557"/>
    </source>
</evidence>
<evidence type="ECO:0000256" key="7">
    <source>
        <dbReference type="ARBA" id="ARBA00022723"/>
    </source>
</evidence>
<dbReference type="SUPFAM" id="SSF81342">
    <property type="entry name" value="Transmembrane di-heme cytochromes"/>
    <property type="match status" value="1"/>
</dbReference>
<evidence type="ECO:0000256" key="2">
    <source>
        <dbReference type="ARBA" id="ARBA00004651"/>
    </source>
</evidence>
<dbReference type="InterPro" id="IPR011577">
    <property type="entry name" value="Cyt_b561_bac/Ni-Hgenase"/>
</dbReference>
<evidence type="ECO:0000256" key="6">
    <source>
        <dbReference type="ARBA" id="ARBA00022692"/>
    </source>
</evidence>
<dbReference type="PANTHER" id="PTHR30529:SF1">
    <property type="entry name" value="CYTOCHROME B561 HOMOLOG 2"/>
    <property type="match status" value="1"/>
</dbReference>
<dbReference type="PANTHER" id="PTHR30529">
    <property type="entry name" value="CYTOCHROME B561"/>
    <property type="match status" value="1"/>
</dbReference>
<dbReference type="Pfam" id="PF01292">
    <property type="entry name" value="Ni_hydr_CYTB"/>
    <property type="match status" value="1"/>
</dbReference>
<keyword evidence="10" id="KW-0408">Iron</keyword>
<evidence type="ECO:0000256" key="8">
    <source>
        <dbReference type="ARBA" id="ARBA00022982"/>
    </source>
</evidence>
<evidence type="ECO:0000256" key="9">
    <source>
        <dbReference type="ARBA" id="ARBA00022989"/>
    </source>
</evidence>
<comment type="cofactor">
    <cofactor evidence="1">
        <name>heme b</name>
        <dbReference type="ChEBI" id="CHEBI:60344"/>
    </cofactor>
</comment>
<comment type="subcellular location">
    <subcellularLocation>
        <location evidence="2">Cell membrane</location>
        <topology evidence="2">Multi-pass membrane protein</topology>
    </subcellularLocation>
</comment>
<organism evidence="15 16">
    <name type="scientific">Paracoccus fontiphilus</name>
    <dbReference type="NCBI Taxonomy" id="1815556"/>
    <lineage>
        <taxon>Bacteria</taxon>
        <taxon>Pseudomonadati</taxon>
        <taxon>Pseudomonadota</taxon>
        <taxon>Alphaproteobacteria</taxon>
        <taxon>Rhodobacterales</taxon>
        <taxon>Paracoccaceae</taxon>
        <taxon>Paracoccus</taxon>
    </lineage>
</organism>
<accession>A0ABV7ILG4</accession>
<comment type="similarity">
    <text evidence="12">Belongs to the cytochrome b561 family.</text>
</comment>
<name>A0ABV7ILG4_9RHOB</name>
<evidence type="ECO:0000256" key="11">
    <source>
        <dbReference type="ARBA" id="ARBA00023136"/>
    </source>
</evidence>
<dbReference type="InterPro" id="IPR016174">
    <property type="entry name" value="Di-haem_cyt_TM"/>
</dbReference>
<dbReference type="Proteomes" id="UP001595557">
    <property type="component" value="Unassembled WGS sequence"/>
</dbReference>